<feature type="domain" description="SANT" evidence="12">
    <location>
        <begin position="866"/>
        <end position="919"/>
    </location>
</feature>
<gene>
    <name evidence="13" type="ORF">PsYK624_056260</name>
</gene>
<dbReference type="InterPro" id="IPR027417">
    <property type="entry name" value="P-loop_NTPase"/>
</dbReference>
<dbReference type="EMBL" id="BPQB01000013">
    <property type="protein sequence ID" value="GJE89524.1"/>
    <property type="molecule type" value="Genomic_DNA"/>
</dbReference>
<evidence type="ECO:0000259" key="10">
    <source>
        <dbReference type="PROSITE" id="PS51192"/>
    </source>
</evidence>
<feature type="domain" description="Helicase C-terminal" evidence="11">
    <location>
        <begin position="508"/>
        <end position="659"/>
    </location>
</feature>
<dbReference type="GO" id="GO:0031491">
    <property type="term" value="F:nucleosome binding"/>
    <property type="evidence" value="ECO:0007669"/>
    <property type="project" value="InterPro"/>
</dbReference>
<dbReference type="GO" id="GO:0140658">
    <property type="term" value="F:ATP-dependent chromatin remodeler activity"/>
    <property type="evidence" value="ECO:0007669"/>
    <property type="project" value="TreeGrafter"/>
</dbReference>
<dbReference type="Pfam" id="PF00176">
    <property type="entry name" value="SNF2-rel_dom"/>
    <property type="match status" value="1"/>
</dbReference>
<dbReference type="GO" id="GO:0034728">
    <property type="term" value="P:nucleosome organization"/>
    <property type="evidence" value="ECO:0007669"/>
    <property type="project" value="TreeGrafter"/>
</dbReference>
<dbReference type="Proteomes" id="UP000703269">
    <property type="component" value="Unassembled WGS sequence"/>
</dbReference>
<accession>A0A9P3G8V4</accession>
<dbReference type="FunFam" id="3.40.50.10810:FF:000015">
    <property type="entry name" value="lymphoid-specific helicase isoform X1"/>
    <property type="match status" value="1"/>
</dbReference>
<dbReference type="SMART" id="SM00487">
    <property type="entry name" value="DEXDc"/>
    <property type="match status" value="1"/>
</dbReference>
<feature type="region of interest" description="Disordered" evidence="9">
    <location>
        <begin position="132"/>
        <end position="177"/>
    </location>
</feature>
<dbReference type="InterPro" id="IPR001005">
    <property type="entry name" value="SANT/Myb"/>
</dbReference>
<dbReference type="CDD" id="cd17997">
    <property type="entry name" value="DEXHc_SMARCA1_SMARCA5"/>
    <property type="match status" value="1"/>
</dbReference>
<dbReference type="OrthoDB" id="5857104at2759"/>
<dbReference type="InterPro" id="IPR009057">
    <property type="entry name" value="Homeodomain-like_sf"/>
</dbReference>
<feature type="compositionally biased region" description="Basic and acidic residues" evidence="9">
    <location>
        <begin position="70"/>
        <end position="95"/>
    </location>
</feature>
<evidence type="ECO:0000256" key="6">
    <source>
        <dbReference type="ARBA" id="ARBA00022840"/>
    </source>
</evidence>
<keyword evidence="4" id="KW-0378">Hydrolase</keyword>
<dbReference type="CDD" id="cd18793">
    <property type="entry name" value="SF2_C_SNF"/>
    <property type="match status" value="1"/>
</dbReference>
<dbReference type="SMART" id="SM00490">
    <property type="entry name" value="HELICc"/>
    <property type="match status" value="1"/>
</dbReference>
<dbReference type="Gene3D" id="1.10.10.60">
    <property type="entry name" value="Homeodomain-like"/>
    <property type="match status" value="2"/>
</dbReference>
<organism evidence="13 14">
    <name type="scientific">Phanerochaete sordida</name>
    <dbReference type="NCBI Taxonomy" id="48140"/>
    <lineage>
        <taxon>Eukaryota</taxon>
        <taxon>Fungi</taxon>
        <taxon>Dikarya</taxon>
        <taxon>Basidiomycota</taxon>
        <taxon>Agaricomycotina</taxon>
        <taxon>Agaricomycetes</taxon>
        <taxon>Polyporales</taxon>
        <taxon>Phanerochaetaceae</taxon>
        <taxon>Phanerochaete</taxon>
    </lineage>
</organism>
<protein>
    <submittedName>
        <fullName evidence="13">SNF2 family N-terminal domain-containing protein</fullName>
    </submittedName>
</protein>
<dbReference type="InterPro" id="IPR036306">
    <property type="entry name" value="ISWI_HAND-dom_sf"/>
</dbReference>
<evidence type="ECO:0000256" key="7">
    <source>
        <dbReference type="ARBA" id="ARBA00023054"/>
    </source>
</evidence>
<comment type="similarity">
    <text evidence="2">Belongs to the SNF2/RAD54 helicase family. ISWI subfamily.</text>
</comment>
<dbReference type="SUPFAM" id="SSF46689">
    <property type="entry name" value="Homeodomain-like"/>
    <property type="match status" value="2"/>
</dbReference>
<keyword evidence="3" id="KW-0547">Nucleotide-binding</keyword>
<keyword evidence="7" id="KW-0175">Coiled coil</keyword>
<feature type="compositionally biased region" description="Acidic residues" evidence="9">
    <location>
        <begin position="28"/>
        <end position="50"/>
    </location>
</feature>
<dbReference type="Gene3D" id="3.40.50.10810">
    <property type="entry name" value="Tandem AAA-ATPase domain"/>
    <property type="match status" value="1"/>
</dbReference>
<evidence type="ECO:0000259" key="11">
    <source>
        <dbReference type="PROSITE" id="PS51194"/>
    </source>
</evidence>
<dbReference type="GO" id="GO:0042393">
    <property type="term" value="F:histone binding"/>
    <property type="evidence" value="ECO:0007669"/>
    <property type="project" value="TreeGrafter"/>
</dbReference>
<evidence type="ECO:0000256" key="9">
    <source>
        <dbReference type="SAM" id="MobiDB-lite"/>
    </source>
</evidence>
<evidence type="ECO:0000256" key="2">
    <source>
        <dbReference type="ARBA" id="ARBA00009687"/>
    </source>
</evidence>
<dbReference type="PROSITE" id="PS51194">
    <property type="entry name" value="HELICASE_CTER"/>
    <property type="match status" value="1"/>
</dbReference>
<evidence type="ECO:0000256" key="4">
    <source>
        <dbReference type="ARBA" id="ARBA00022801"/>
    </source>
</evidence>
<keyword evidence="6" id="KW-0067">ATP-binding</keyword>
<dbReference type="InterPro" id="IPR014001">
    <property type="entry name" value="Helicase_ATP-bd"/>
</dbReference>
<dbReference type="InterPro" id="IPR001650">
    <property type="entry name" value="Helicase_C-like"/>
</dbReference>
<dbReference type="PANTHER" id="PTHR45623">
    <property type="entry name" value="CHROMODOMAIN-HELICASE-DNA-BINDING PROTEIN 3-RELATED-RELATED"/>
    <property type="match status" value="1"/>
</dbReference>
<dbReference type="GO" id="GO:0005524">
    <property type="term" value="F:ATP binding"/>
    <property type="evidence" value="ECO:0007669"/>
    <property type="project" value="UniProtKB-KW"/>
</dbReference>
<dbReference type="GO" id="GO:0000785">
    <property type="term" value="C:chromatin"/>
    <property type="evidence" value="ECO:0007669"/>
    <property type="project" value="TreeGrafter"/>
</dbReference>
<keyword evidence="5" id="KW-0347">Helicase</keyword>
<evidence type="ECO:0000313" key="13">
    <source>
        <dbReference type="EMBL" id="GJE89524.1"/>
    </source>
</evidence>
<dbReference type="Gene3D" id="3.40.50.300">
    <property type="entry name" value="P-loop containing nucleotide triphosphate hydrolases"/>
    <property type="match status" value="1"/>
</dbReference>
<dbReference type="InterPro" id="IPR015194">
    <property type="entry name" value="ISWI_HAND-dom"/>
</dbReference>
<keyword evidence="8" id="KW-0539">Nucleus</keyword>
<dbReference type="SMART" id="SM00717">
    <property type="entry name" value="SANT"/>
    <property type="match status" value="2"/>
</dbReference>
<evidence type="ECO:0000256" key="5">
    <source>
        <dbReference type="ARBA" id="ARBA00022806"/>
    </source>
</evidence>
<dbReference type="PANTHER" id="PTHR45623:SF49">
    <property type="entry name" value="SWI_SNF-RELATED MATRIX-ASSOCIATED ACTIN-DEPENDENT REGULATOR OF CHROMATIN SUBFAMILY A MEMBER 5"/>
    <property type="match status" value="1"/>
</dbReference>
<dbReference type="Pfam" id="PF00271">
    <property type="entry name" value="Helicase_C"/>
    <property type="match status" value="1"/>
</dbReference>
<dbReference type="GO" id="GO:0004386">
    <property type="term" value="F:helicase activity"/>
    <property type="evidence" value="ECO:0007669"/>
    <property type="project" value="UniProtKB-KW"/>
</dbReference>
<dbReference type="InterPro" id="IPR015195">
    <property type="entry name" value="SLIDE"/>
</dbReference>
<dbReference type="InterPro" id="IPR000330">
    <property type="entry name" value="SNF2_N"/>
</dbReference>
<sequence length="1098" mass="126625">MSNQEVIVEDDKLSDVVPSNIVSRQESEGPESEYAEEVEAMEVDELDGEDEAAKDRDSGPLSPAKLARQRANEARKQKRKAEEGKLQEKRHEMDKAKISDAVKRYSYLLGQTELFKHFVDIKKARDPEYAALLDAQPKPKGRGRKKAVDNNARHRKSEKEEDEEMLKDGELQAGGDDQPFVFEESPSFINGLMRPYQLQGLNWMVSLHHNGLNGILADEMGLGKTLQTISFLSYLKHYKDIPGPHLVVVPKSTLQNWSREFEKWTPDVNTVLLTGSKEERAEIIANRIIPQDFSVLITSYEICLIEKSALKRLSFEYIVIDEAHRIKNVDSILSQIVRSFMSRGRLLITGTPLQNNMKELFALLNFICPEIFSDYSDLESFLHKDDADGESDDEKSKKVVEALHKILRPFLLRRVKSDVEKNLLPKKEINIYVGLTEMQRKWYRSVLEKDIDAVNGLTGKKEGKTRLMNMVMQLRKVTCHPYLFDGAEPGPPYTTDEHLVENSGKMVILDKLLKSMKAKGSRVLIFSQMSRMLDILEDYCLFRGYKYCRIDGGTAHDDRIVAIDEYNKPDSEKFIFLLTTRAGGLGINLTTADVVVLYDSDWNPQADLQAMDRAHRIGQTKQVYVFRFITEGSVEERMLERAAQKLRLDQLVIQQGRTQTSKAANKEELLEMITHGAENIVNSNDDLMINEDIDEIIQRGEERTHELSSKYEGLSFDALANFKSEASVQQWEGEDFRAGRKALQFNPLSLSKRERKLNYSVDAYFKESMRAGPSKPDKAPKMPRAPKQLQLQDFQFFPPRLAELQEKEIAYYKKTNEIPATIEEPQNPEDAPEKLEEDRKIAQEIIDNAEPLTEEEVAEKNELLKQGFEDWSRRDFQQFVRSLETYGWTEDFELFAKEVDSKTPEQIREYYNVFKKKWKELSEYARIKVRIEEGEAKRNKRSNLEALLAKKITSVRYPMQELELNYPTTKGKVYSEEEDRYLLCRLYHYGMQMEDVYERIKKDISEFPVFRFDWFFKSRSPQELQRRCNTLLGMIEKEAEQQQAQEVKTKGTKGKKRGLEEVKAEETTAKSSRASTPGTGTPAASTTTTKRPAKRKKT</sequence>
<dbReference type="GO" id="GO:0005634">
    <property type="term" value="C:nucleus"/>
    <property type="evidence" value="ECO:0007669"/>
    <property type="project" value="UniProtKB-SubCell"/>
</dbReference>
<dbReference type="InterPro" id="IPR049730">
    <property type="entry name" value="SNF2/RAD54-like_C"/>
</dbReference>
<dbReference type="PROSITE" id="PS51192">
    <property type="entry name" value="HELICASE_ATP_BIND_1"/>
    <property type="match status" value="1"/>
</dbReference>
<dbReference type="InterPro" id="IPR038718">
    <property type="entry name" value="SNF2-like_sf"/>
</dbReference>
<evidence type="ECO:0000256" key="1">
    <source>
        <dbReference type="ARBA" id="ARBA00004123"/>
    </source>
</evidence>
<proteinExistence type="inferred from homology"/>
<dbReference type="CDD" id="cd00167">
    <property type="entry name" value="SANT"/>
    <property type="match status" value="1"/>
</dbReference>
<dbReference type="Pfam" id="PF09110">
    <property type="entry name" value="HAND"/>
    <property type="match status" value="1"/>
</dbReference>
<dbReference type="GO" id="GO:0016887">
    <property type="term" value="F:ATP hydrolysis activity"/>
    <property type="evidence" value="ECO:0007669"/>
    <property type="project" value="TreeGrafter"/>
</dbReference>
<dbReference type="Gene3D" id="1.10.1040.30">
    <property type="entry name" value="ISWI, HAND domain"/>
    <property type="match status" value="1"/>
</dbReference>
<dbReference type="SUPFAM" id="SSF101224">
    <property type="entry name" value="HAND domain of the nucleosome remodeling ATPase ISWI"/>
    <property type="match status" value="1"/>
</dbReference>
<feature type="domain" description="Helicase ATP-binding" evidence="10">
    <location>
        <begin position="205"/>
        <end position="370"/>
    </location>
</feature>
<comment type="caution">
    <text evidence="13">The sequence shown here is derived from an EMBL/GenBank/DDBJ whole genome shotgun (WGS) entry which is preliminary data.</text>
</comment>
<feature type="compositionally biased region" description="Basic and acidic residues" evidence="9">
    <location>
        <begin position="1057"/>
        <end position="1068"/>
    </location>
</feature>
<evidence type="ECO:0000313" key="14">
    <source>
        <dbReference type="Proteomes" id="UP000703269"/>
    </source>
</evidence>
<dbReference type="Pfam" id="PF09111">
    <property type="entry name" value="SLIDE"/>
    <property type="match status" value="1"/>
</dbReference>
<dbReference type="PROSITE" id="PS51293">
    <property type="entry name" value="SANT"/>
    <property type="match status" value="1"/>
</dbReference>
<evidence type="ECO:0000256" key="3">
    <source>
        <dbReference type="ARBA" id="ARBA00022741"/>
    </source>
</evidence>
<dbReference type="AlphaFoldDB" id="A0A9P3G8V4"/>
<feature type="region of interest" description="Disordered" evidence="9">
    <location>
        <begin position="1040"/>
        <end position="1098"/>
    </location>
</feature>
<feature type="compositionally biased region" description="Low complexity" evidence="9">
    <location>
        <begin position="1073"/>
        <end position="1090"/>
    </location>
</feature>
<evidence type="ECO:0000256" key="8">
    <source>
        <dbReference type="ARBA" id="ARBA00023242"/>
    </source>
</evidence>
<name>A0A9P3G8V4_9APHY</name>
<dbReference type="SUPFAM" id="SSF52540">
    <property type="entry name" value="P-loop containing nucleoside triphosphate hydrolases"/>
    <property type="match status" value="2"/>
</dbReference>
<dbReference type="InterPro" id="IPR044754">
    <property type="entry name" value="Isw1/2_DEXHc"/>
</dbReference>
<dbReference type="FunFam" id="3.40.50.300:FF:000082">
    <property type="entry name" value="ISWI chromatin remodeling complex ATPase ISW1"/>
    <property type="match status" value="1"/>
</dbReference>
<dbReference type="InterPro" id="IPR017884">
    <property type="entry name" value="SANT_dom"/>
</dbReference>
<evidence type="ECO:0000259" key="12">
    <source>
        <dbReference type="PROSITE" id="PS51293"/>
    </source>
</evidence>
<comment type="subcellular location">
    <subcellularLocation>
        <location evidence="1">Nucleus</location>
    </subcellularLocation>
</comment>
<feature type="region of interest" description="Disordered" evidence="9">
    <location>
        <begin position="1"/>
        <end position="95"/>
    </location>
</feature>
<keyword evidence="14" id="KW-1185">Reference proteome</keyword>
<reference evidence="13 14" key="1">
    <citation type="submission" date="2021-08" db="EMBL/GenBank/DDBJ databases">
        <title>Draft Genome Sequence of Phanerochaete sordida strain YK-624.</title>
        <authorList>
            <person name="Mori T."/>
            <person name="Dohra H."/>
            <person name="Suzuki T."/>
            <person name="Kawagishi H."/>
            <person name="Hirai H."/>
        </authorList>
    </citation>
    <scope>NUCLEOTIDE SEQUENCE [LARGE SCALE GENOMIC DNA]</scope>
    <source>
        <strain evidence="13 14">YK-624</strain>
    </source>
</reference>
<dbReference type="GO" id="GO:0003677">
    <property type="term" value="F:DNA binding"/>
    <property type="evidence" value="ECO:0007669"/>
    <property type="project" value="InterPro"/>
</dbReference>